<evidence type="ECO:0000259" key="2">
    <source>
        <dbReference type="PROSITE" id="PS50800"/>
    </source>
</evidence>
<keyword evidence="4" id="KW-1185">Reference proteome</keyword>
<dbReference type="InterPro" id="IPR003034">
    <property type="entry name" value="SAP_dom"/>
</dbReference>
<feature type="compositionally biased region" description="Basic and acidic residues" evidence="1">
    <location>
        <begin position="107"/>
        <end position="117"/>
    </location>
</feature>
<name>A0A1X6P934_PORUM</name>
<evidence type="ECO:0000256" key="1">
    <source>
        <dbReference type="SAM" id="MobiDB-lite"/>
    </source>
</evidence>
<accession>A0A1X6P934</accession>
<reference evidence="3 4" key="1">
    <citation type="submission" date="2017-03" db="EMBL/GenBank/DDBJ databases">
        <title>WGS assembly of Porphyra umbilicalis.</title>
        <authorList>
            <person name="Brawley S.H."/>
            <person name="Blouin N.A."/>
            <person name="Ficko-Blean E."/>
            <person name="Wheeler G.L."/>
            <person name="Lohr M."/>
            <person name="Goodson H.V."/>
            <person name="Jenkins J.W."/>
            <person name="Blaby-Haas C.E."/>
            <person name="Helliwell K.E."/>
            <person name="Chan C."/>
            <person name="Marriage T."/>
            <person name="Bhattacharya D."/>
            <person name="Klein A.S."/>
            <person name="Badis Y."/>
            <person name="Brodie J."/>
            <person name="Cao Y."/>
            <person name="Collen J."/>
            <person name="Dittami S.M."/>
            <person name="Gachon C.M."/>
            <person name="Green B.R."/>
            <person name="Karpowicz S."/>
            <person name="Kim J.W."/>
            <person name="Kudahl U."/>
            <person name="Lin S."/>
            <person name="Michel G."/>
            <person name="Mittag M."/>
            <person name="Olson B.J."/>
            <person name="Pangilinan J."/>
            <person name="Peng Y."/>
            <person name="Qiu H."/>
            <person name="Shu S."/>
            <person name="Singer J.T."/>
            <person name="Smith A.G."/>
            <person name="Sprecher B.N."/>
            <person name="Wagner V."/>
            <person name="Wang W."/>
            <person name="Wang Z.-Y."/>
            <person name="Yan J."/>
            <person name="Yarish C."/>
            <person name="Zoeuner-Riek S."/>
            <person name="Zhuang Y."/>
            <person name="Zou Y."/>
            <person name="Lindquist E.A."/>
            <person name="Grimwood J."/>
            <person name="Barry K."/>
            <person name="Rokhsar D.S."/>
            <person name="Schmutz J."/>
            <person name="Stiller J.W."/>
            <person name="Grossman A.R."/>
            <person name="Prochnik S.E."/>
        </authorList>
    </citation>
    <scope>NUCLEOTIDE SEQUENCE [LARGE SCALE GENOMIC DNA]</scope>
    <source>
        <strain evidence="3">4086291</strain>
    </source>
</reference>
<feature type="region of interest" description="Disordered" evidence="1">
    <location>
        <begin position="311"/>
        <end position="351"/>
    </location>
</feature>
<proteinExistence type="predicted"/>
<dbReference type="Proteomes" id="UP000218209">
    <property type="component" value="Unassembled WGS sequence"/>
</dbReference>
<dbReference type="PROSITE" id="PS50800">
    <property type="entry name" value="SAP"/>
    <property type="match status" value="1"/>
</dbReference>
<gene>
    <name evidence="3" type="ORF">BU14_0154s0011</name>
</gene>
<sequence>MASDAGALQDRTVKSLRVALHSVGLSTHGSKVELFTRYNTYTMQQIEKDDAPAANATTNVEADGTDKSDGQGGAAGTSASGVADGVVAGPTVGDPAAAGADGGGVDGEARVSRRDGTVGEGGGALRSADGQGGATHGNVAGTSGEVSCGPTGAVEPASVQAPAFTKHEFGRLFHIMAKPEIAAAIVKSKGRLSRHELDAGVKRGALWVSDVAFEFNLPNIFVPPSSCTDLGIDPNIHPHARSGEKLKAKFHEIRNKMHPVLKKYNASGQNDPATFENFHNGNSILTYMFSMMTTQSMLEKVVNRELEGNVATESGGVGGGGGGGSGGSGGSWGSGGSGGSGDGSSGSSVTLLSAERRMKARKRPSEVRLLALESMAKSSERLADESGKRGLSETVRNMTMALQEAKAAKAPLVVCEAIEEELLVAVKSMKEARVGGVAEGEGAAAGAPLP</sequence>
<protein>
    <recommendedName>
        <fullName evidence="2">SAP domain-containing protein</fullName>
    </recommendedName>
</protein>
<dbReference type="AlphaFoldDB" id="A0A1X6P934"/>
<organism evidence="3 4">
    <name type="scientific">Porphyra umbilicalis</name>
    <name type="common">Purple laver</name>
    <name type="synonym">Red alga</name>
    <dbReference type="NCBI Taxonomy" id="2786"/>
    <lineage>
        <taxon>Eukaryota</taxon>
        <taxon>Rhodophyta</taxon>
        <taxon>Bangiophyceae</taxon>
        <taxon>Bangiales</taxon>
        <taxon>Bangiaceae</taxon>
        <taxon>Porphyra</taxon>
    </lineage>
</organism>
<evidence type="ECO:0000313" key="4">
    <source>
        <dbReference type="Proteomes" id="UP000218209"/>
    </source>
</evidence>
<evidence type="ECO:0000313" key="3">
    <source>
        <dbReference type="EMBL" id="OSX77235.1"/>
    </source>
</evidence>
<feature type="domain" description="SAP" evidence="2">
    <location>
        <begin position="8"/>
        <end position="42"/>
    </location>
</feature>
<feature type="compositionally biased region" description="Gly residues" evidence="1">
    <location>
        <begin position="118"/>
        <end position="135"/>
    </location>
</feature>
<feature type="compositionally biased region" description="Low complexity" evidence="1">
    <location>
        <begin position="76"/>
        <end position="99"/>
    </location>
</feature>
<feature type="region of interest" description="Disordered" evidence="1">
    <location>
        <begin position="60"/>
        <end position="153"/>
    </location>
</feature>
<feature type="compositionally biased region" description="Gly residues" evidence="1">
    <location>
        <begin position="315"/>
        <end position="344"/>
    </location>
</feature>
<dbReference type="EMBL" id="KV918843">
    <property type="protein sequence ID" value="OSX77235.1"/>
    <property type="molecule type" value="Genomic_DNA"/>
</dbReference>